<dbReference type="PROSITE" id="PS01081">
    <property type="entry name" value="HTH_TETR_1"/>
    <property type="match status" value="1"/>
</dbReference>
<keyword evidence="1" id="KW-0805">Transcription regulation</keyword>
<feature type="DNA-binding region" description="H-T-H motif" evidence="4">
    <location>
        <begin position="47"/>
        <end position="66"/>
    </location>
</feature>
<feature type="domain" description="HTH tetR-type" evidence="6">
    <location>
        <begin position="24"/>
        <end position="84"/>
    </location>
</feature>
<evidence type="ECO:0000256" key="2">
    <source>
        <dbReference type="ARBA" id="ARBA00023125"/>
    </source>
</evidence>
<dbReference type="Pfam" id="PF17754">
    <property type="entry name" value="TetR_C_14"/>
    <property type="match status" value="1"/>
</dbReference>
<dbReference type="InterPro" id="IPR050109">
    <property type="entry name" value="HTH-type_TetR-like_transc_reg"/>
</dbReference>
<evidence type="ECO:0000256" key="4">
    <source>
        <dbReference type="PROSITE-ProRule" id="PRU00335"/>
    </source>
</evidence>
<name>A0ABW6LIS5_9ACTN</name>
<evidence type="ECO:0000256" key="3">
    <source>
        <dbReference type="ARBA" id="ARBA00023163"/>
    </source>
</evidence>
<feature type="compositionally biased region" description="Polar residues" evidence="5">
    <location>
        <begin position="1"/>
        <end position="12"/>
    </location>
</feature>
<dbReference type="PRINTS" id="PR00455">
    <property type="entry name" value="HTHTETR"/>
</dbReference>
<dbReference type="Proteomes" id="UP001601288">
    <property type="component" value="Unassembled WGS sequence"/>
</dbReference>
<evidence type="ECO:0000313" key="8">
    <source>
        <dbReference type="Proteomes" id="UP001601288"/>
    </source>
</evidence>
<dbReference type="InterPro" id="IPR001647">
    <property type="entry name" value="HTH_TetR"/>
</dbReference>
<dbReference type="PANTHER" id="PTHR30055:SF238">
    <property type="entry name" value="MYCOFACTOCIN BIOSYNTHESIS TRANSCRIPTIONAL REGULATOR MFTR-RELATED"/>
    <property type="match status" value="1"/>
</dbReference>
<organism evidence="7 8">
    <name type="scientific">Streptomyces massasporeus</name>
    <dbReference type="NCBI Taxonomy" id="67324"/>
    <lineage>
        <taxon>Bacteria</taxon>
        <taxon>Bacillati</taxon>
        <taxon>Actinomycetota</taxon>
        <taxon>Actinomycetes</taxon>
        <taxon>Kitasatosporales</taxon>
        <taxon>Streptomycetaceae</taxon>
        <taxon>Streptomyces</taxon>
    </lineage>
</organism>
<dbReference type="InterPro" id="IPR023772">
    <property type="entry name" value="DNA-bd_HTH_TetR-type_CS"/>
</dbReference>
<keyword evidence="8" id="KW-1185">Reference proteome</keyword>
<dbReference type="PROSITE" id="PS50977">
    <property type="entry name" value="HTH_TETR_2"/>
    <property type="match status" value="1"/>
</dbReference>
<dbReference type="InterPro" id="IPR041347">
    <property type="entry name" value="MftR_C"/>
</dbReference>
<feature type="region of interest" description="Disordered" evidence="5">
    <location>
        <begin position="1"/>
        <end position="20"/>
    </location>
</feature>
<keyword evidence="2 4" id="KW-0238">DNA-binding</keyword>
<evidence type="ECO:0000256" key="1">
    <source>
        <dbReference type="ARBA" id="ARBA00023015"/>
    </source>
</evidence>
<dbReference type="Gene3D" id="1.10.10.60">
    <property type="entry name" value="Homeodomain-like"/>
    <property type="match status" value="1"/>
</dbReference>
<proteinExistence type="predicted"/>
<accession>A0ABW6LIS5</accession>
<gene>
    <name evidence="7" type="ORF">ACFYM3_21265</name>
</gene>
<dbReference type="PANTHER" id="PTHR30055">
    <property type="entry name" value="HTH-TYPE TRANSCRIPTIONAL REGULATOR RUTR"/>
    <property type="match status" value="1"/>
</dbReference>
<keyword evidence="3" id="KW-0804">Transcription</keyword>
<dbReference type="RefSeq" id="WP_358289626.1">
    <property type="nucleotide sequence ID" value="NZ_JBEYGJ010000039.1"/>
</dbReference>
<comment type="caution">
    <text evidence="7">The sequence shown here is derived from an EMBL/GenBank/DDBJ whole genome shotgun (WGS) entry which is preliminary data.</text>
</comment>
<reference evidence="7 8" key="1">
    <citation type="submission" date="2024-10" db="EMBL/GenBank/DDBJ databases">
        <title>The Natural Products Discovery Center: Release of the First 8490 Sequenced Strains for Exploring Actinobacteria Biosynthetic Diversity.</title>
        <authorList>
            <person name="Kalkreuter E."/>
            <person name="Kautsar S.A."/>
            <person name="Yang D."/>
            <person name="Bader C.D."/>
            <person name="Teijaro C.N."/>
            <person name="Fluegel L."/>
            <person name="Davis C.M."/>
            <person name="Simpson J.R."/>
            <person name="Lauterbach L."/>
            <person name="Steele A.D."/>
            <person name="Gui C."/>
            <person name="Meng S."/>
            <person name="Li G."/>
            <person name="Viehrig K."/>
            <person name="Ye F."/>
            <person name="Su P."/>
            <person name="Kiefer A.F."/>
            <person name="Nichols A."/>
            <person name="Cepeda A.J."/>
            <person name="Yan W."/>
            <person name="Fan B."/>
            <person name="Jiang Y."/>
            <person name="Adhikari A."/>
            <person name="Zheng C.-J."/>
            <person name="Schuster L."/>
            <person name="Cowan T.M."/>
            <person name="Smanski M.J."/>
            <person name="Chevrette M.G."/>
            <person name="De Carvalho L.P.S."/>
            <person name="Shen B."/>
        </authorList>
    </citation>
    <scope>NUCLEOTIDE SEQUENCE [LARGE SCALE GENOMIC DNA]</scope>
    <source>
        <strain evidence="7 8">NPDC007066</strain>
    </source>
</reference>
<evidence type="ECO:0000313" key="7">
    <source>
        <dbReference type="EMBL" id="MFE9227121.1"/>
    </source>
</evidence>
<dbReference type="InterPro" id="IPR009057">
    <property type="entry name" value="Homeodomain-like_sf"/>
</dbReference>
<protein>
    <submittedName>
        <fullName evidence="7">TetR/AcrR family transcriptional regulator</fullName>
    </submittedName>
</protein>
<sequence>MTDAARTSAQSPTKPPGLRERMRATVRKEVVEVALRLFIEQGFDGTTVDQIAGEVGLSRASLFRYFGTKEDMVLQGLEETGRQIAEAFAARPDTERPWEALRRAFDVLTQANEQANEQAPEQALSYLRMLQETPSLRARHFEKQLSWQAMLEPEIGRRLGVSADQPEEVGPNALSGAALACLDAAATGWVACGGTVPLAVLLDRAMGTLTE</sequence>
<evidence type="ECO:0000256" key="5">
    <source>
        <dbReference type="SAM" id="MobiDB-lite"/>
    </source>
</evidence>
<dbReference type="Gene3D" id="1.10.357.10">
    <property type="entry name" value="Tetracycline Repressor, domain 2"/>
    <property type="match status" value="1"/>
</dbReference>
<evidence type="ECO:0000259" key="6">
    <source>
        <dbReference type="PROSITE" id="PS50977"/>
    </source>
</evidence>
<dbReference type="Pfam" id="PF00440">
    <property type="entry name" value="TetR_N"/>
    <property type="match status" value="1"/>
</dbReference>
<dbReference type="EMBL" id="JBIAFP010000012">
    <property type="protein sequence ID" value="MFE9227121.1"/>
    <property type="molecule type" value="Genomic_DNA"/>
</dbReference>
<dbReference type="SUPFAM" id="SSF46689">
    <property type="entry name" value="Homeodomain-like"/>
    <property type="match status" value="1"/>
</dbReference>